<dbReference type="SUPFAM" id="SSF103473">
    <property type="entry name" value="MFS general substrate transporter"/>
    <property type="match status" value="1"/>
</dbReference>
<dbReference type="Pfam" id="PF07690">
    <property type="entry name" value="MFS_1"/>
    <property type="match status" value="1"/>
</dbReference>
<reference evidence="7 8" key="1">
    <citation type="submission" date="2018-06" db="EMBL/GenBank/DDBJ databases">
        <title>Genomic Encyclopedia of Archaeal and Bacterial Type Strains, Phase II (KMG-II): from individual species to whole genera.</title>
        <authorList>
            <person name="Goeker M."/>
        </authorList>
    </citation>
    <scope>NUCLEOTIDE SEQUENCE [LARGE SCALE GENOMIC DNA]</scope>
    <source>
        <strain evidence="7 8">DSM 24525</strain>
    </source>
</reference>
<dbReference type="GO" id="GO:0005886">
    <property type="term" value="C:plasma membrane"/>
    <property type="evidence" value="ECO:0007669"/>
    <property type="project" value="TreeGrafter"/>
</dbReference>
<dbReference type="PANTHER" id="PTHR23501:SF197">
    <property type="entry name" value="COMD"/>
    <property type="match status" value="1"/>
</dbReference>
<dbReference type="InterPro" id="IPR020846">
    <property type="entry name" value="MFS_dom"/>
</dbReference>
<keyword evidence="3 5" id="KW-1133">Transmembrane helix</keyword>
<feature type="transmembrane region" description="Helical" evidence="5">
    <location>
        <begin position="272"/>
        <end position="297"/>
    </location>
</feature>
<gene>
    <name evidence="7" type="ORF">C8P66_1187</name>
</gene>
<evidence type="ECO:0000313" key="8">
    <source>
        <dbReference type="Proteomes" id="UP000249688"/>
    </source>
</evidence>
<feature type="transmembrane region" description="Helical" evidence="5">
    <location>
        <begin position="140"/>
        <end position="162"/>
    </location>
</feature>
<sequence>MAEGEAGLVPRAVFFRLFPSIALPMFLAAIDQTIVATALPAIAADLGNVEHVSWVVVAYLMATTIAAPIYGRLGDAYGRRSMLLGALGVFLTGSICCAMAPSVEALAAARLLQGFGGGGLMTLSQALVGETVPPRQRGRFQGYLATVFLCSSTMGPLLGGLLAQHFGWRSVFLVNLPLVGLAALLALRLAKPTAPGGRLGAVLDMPGVVIFAMAAPCVLLGLDALRQPTSAHLVAAAILLPAGALLVWLLLKWEARAAAPLLPIAFIRRPEIWRADAMALCHGATLISLVSFLPFYLQVVRGVSPAESGLILLPLTGGIAIGSVITGQIMSRTGVTMMLSGIGMTLLAAGLFLLAIMLPNIPTHWLPLWFGLLSPLLGTVMPVVQITVQSAAGRTQLGAASSSVQLSRSLGAASGAAITGTLLFAAAAAFAGQGGLAAVVTLLESGSAGAASMSESAAALARLDLGIAFRVVLGVIGLYAATSALLAWSNPQRRVV</sequence>
<dbReference type="PROSITE" id="PS00217">
    <property type="entry name" value="SUGAR_TRANSPORT_2"/>
    <property type="match status" value="1"/>
</dbReference>
<comment type="subcellular location">
    <subcellularLocation>
        <location evidence="1">Membrane</location>
        <topology evidence="1">Multi-pass membrane protein</topology>
    </subcellularLocation>
</comment>
<feature type="transmembrane region" description="Helical" evidence="5">
    <location>
        <begin position="409"/>
        <end position="431"/>
    </location>
</feature>
<organism evidence="7 8">
    <name type="scientific">Humitalea rosea</name>
    <dbReference type="NCBI Taxonomy" id="990373"/>
    <lineage>
        <taxon>Bacteria</taxon>
        <taxon>Pseudomonadati</taxon>
        <taxon>Pseudomonadota</taxon>
        <taxon>Alphaproteobacteria</taxon>
        <taxon>Acetobacterales</taxon>
        <taxon>Roseomonadaceae</taxon>
        <taxon>Humitalea</taxon>
    </lineage>
</organism>
<evidence type="ECO:0000256" key="3">
    <source>
        <dbReference type="ARBA" id="ARBA00022989"/>
    </source>
</evidence>
<dbReference type="PANTHER" id="PTHR23501">
    <property type="entry name" value="MAJOR FACILITATOR SUPERFAMILY"/>
    <property type="match status" value="1"/>
</dbReference>
<evidence type="ECO:0000259" key="6">
    <source>
        <dbReference type="PROSITE" id="PS50850"/>
    </source>
</evidence>
<feature type="transmembrane region" description="Helical" evidence="5">
    <location>
        <begin position="21"/>
        <end position="39"/>
    </location>
</feature>
<dbReference type="InterPro" id="IPR005829">
    <property type="entry name" value="Sugar_transporter_CS"/>
</dbReference>
<evidence type="ECO:0000313" key="7">
    <source>
        <dbReference type="EMBL" id="PZW42221.1"/>
    </source>
</evidence>
<dbReference type="AlphaFoldDB" id="A0A2W7I5S3"/>
<keyword evidence="4 5" id="KW-0472">Membrane</keyword>
<accession>A0A2W7I5S3</accession>
<protein>
    <submittedName>
        <fullName evidence="7">MFS transporter</fullName>
    </submittedName>
</protein>
<proteinExistence type="predicted"/>
<dbReference type="InterPro" id="IPR036259">
    <property type="entry name" value="MFS_trans_sf"/>
</dbReference>
<dbReference type="InterPro" id="IPR011701">
    <property type="entry name" value="MFS"/>
</dbReference>
<feature type="transmembrane region" description="Helical" evidence="5">
    <location>
        <begin position="309"/>
        <end position="330"/>
    </location>
</feature>
<feature type="transmembrane region" description="Helical" evidence="5">
    <location>
        <begin position="199"/>
        <end position="221"/>
    </location>
</feature>
<evidence type="ECO:0000256" key="2">
    <source>
        <dbReference type="ARBA" id="ARBA00022692"/>
    </source>
</evidence>
<dbReference type="Gene3D" id="1.20.1250.20">
    <property type="entry name" value="MFS general substrate transporter like domains"/>
    <property type="match status" value="1"/>
</dbReference>
<dbReference type="Proteomes" id="UP000249688">
    <property type="component" value="Unassembled WGS sequence"/>
</dbReference>
<feature type="transmembrane region" description="Helical" evidence="5">
    <location>
        <begin position="51"/>
        <end position="70"/>
    </location>
</feature>
<dbReference type="OrthoDB" id="9771737at2"/>
<evidence type="ECO:0000256" key="1">
    <source>
        <dbReference type="ARBA" id="ARBA00004141"/>
    </source>
</evidence>
<dbReference type="GO" id="GO:0022857">
    <property type="term" value="F:transmembrane transporter activity"/>
    <property type="evidence" value="ECO:0007669"/>
    <property type="project" value="InterPro"/>
</dbReference>
<feature type="transmembrane region" description="Helical" evidence="5">
    <location>
        <begin position="168"/>
        <end position="187"/>
    </location>
</feature>
<comment type="caution">
    <text evidence="7">The sequence shown here is derived from an EMBL/GenBank/DDBJ whole genome shotgun (WGS) entry which is preliminary data.</text>
</comment>
<keyword evidence="2 5" id="KW-0812">Transmembrane</keyword>
<dbReference type="Gene3D" id="1.20.1720.10">
    <property type="entry name" value="Multidrug resistance protein D"/>
    <property type="match status" value="1"/>
</dbReference>
<feature type="transmembrane region" description="Helical" evidence="5">
    <location>
        <begin position="342"/>
        <end position="362"/>
    </location>
</feature>
<dbReference type="RefSeq" id="WP_111399184.1">
    <property type="nucleotide sequence ID" value="NZ_QKYU01000018.1"/>
</dbReference>
<feature type="transmembrane region" description="Helical" evidence="5">
    <location>
        <begin position="368"/>
        <end position="388"/>
    </location>
</feature>
<keyword evidence="8" id="KW-1185">Reference proteome</keyword>
<feature type="transmembrane region" description="Helical" evidence="5">
    <location>
        <begin position="233"/>
        <end position="251"/>
    </location>
</feature>
<dbReference type="EMBL" id="QKYU01000018">
    <property type="protein sequence ID" value="PZW42221.1"/>
    <property type="molecule type" value="Genomic_DNA"/>
</dbReference>
<dbReference type="PROSITE" id="PS50850">
    <property type="entry name" value="MFS"/>
    <property type="match status" value="1"/>
</dbReference>
<feature type="transmembrane region" description="Helical" evidence="5">
    <location>
        <begin position="107"/>
        <end position="128"/>
    </location>
</feature>
<dbReference type="PRINTS" id="PR01036">
    <property type="entry name" value="TCRTETB"/>
</dbReference>
<feature type="transmembrane region" description="Helical" evidence="5">
    <location>
        <begin position="467"/>
        <end position="488"/>
    </location>
</feature>
<name>A0A2W7I5S3_9PROT</name>
<feature type="domain" description="Major facilitator superfamily (MFS) profile" evidence="6">
    <location>
        <begin position="17"/>
        <end position="449"/>
    </location>
</feature>
<evidence type="ECO:0000256" key="5">
    <source>
        <dbReference type="SAM" id="Phobius"/>
    </source>
</evidence>
<feature type="transmembrane region" description="Helical" evidence="5">
    <location>
        <begin position="82"/>
        <end position="101"/>
    </location>
</feature>
<evidence type="ECO:0000256" key="4">
    <source>
        <dbReference type="ARBA" id="ARBA00023136"/>
    </source>
</evidence>